<proteinExistence type="predicted"/>
<sequence>MALLTKKRQAHGEEWEWPSRRAAPFELRCSRRQPNIISKLHQSSLRAVAASTAHLKRIEEIKGVQVGGQELIKNDMFENFREKTNERGLGR</sequence>
<evidence type="ECO:0000313" key="1">
    <source>
        <dbReference type="EMBL" id="EGI69127.1"/>
    </source>
</evidence>
<reference evidence="1" key="1">
    <citation type="submission" date="2011-02" db="EMBL/GenBank/DDBJ databases">
        <title>The genome of the leaf-cutting ant Acromyrmex echinatior suggests key adaptations to social evolution and fungus farming.</title>
        <authorList>
            <person name="Nygaard S."/>
            <person name="Zhang G."/>
        </authorList>
    </citation>
    <scope>NUCLEOTIDE SEQUENCE</scope>
</reference>
<evidence type="ECO:0000313" key="2">
    <source>
        <dbReference type="Proteomes" id="UP000007755"/>
    </source>
</evidence>
<dbReference type="AlphaFoldDB" id="F4W9J8"/>
<name>F4W9J8_ACREC</name>
<organism evidence="2">
    <name type="scientific">Acromyrmex echinatior</name>
    <name type="common">Panamanian leafcutter ant</name>
    <name type="synonym">Acromyrmex octospinosus echinatior</name>
    <dbReference type="NCBI Taxonomy" id="103372"/>
    <lineage>
        <taxon>Eukaryota</taxon>
        <taxon>Metazoa</taxon>
        <taxon>Ecdysozoa</taxon>
        <taxon>Arthropoda</taxon>
        <taxon>Hexapoda</taxon>
        <taxon>Insecta</taxon>
        <taxon>Pterygota</taxon>
        <taxon>Neoptera</taxon>
        <taxon>Endopterygota</taxon>
        <taxon>Hymenoptera</taxon>
        <taxon>Apocrita</taxon>
        <taxon>Aculeata</taxon>
        <taxon>Formicoidea</taxon>
        <taxon>Formicidae</taxon>
        <taxon>Myrmicinae</taxon>
        <taxon>Acromyrmex</taxon>
    </lineage>
</organism>
<protein>
    <submittedName>
        <fullName evidence="1">Uncharacterized protein</fullName>
    </submittedName>
</protein>
<gene>
    <name evidence="1" type="ORF">G5I_02150</name>
</gene>
<dbReference type="InParanoid" id="F4W9J8"/>
<keyword evidence="2" id="KW-1185">Reference proteome</keyword>
<dbReference type="Proteomes" id="UP000007755">
    <property type="component" value="Unassembled WGS sequence"/>
</dbReference>
<dbReference type="EMBL" id="GL888031">
    <property type="protein sequence ID" value="EGI69127.1"/>
    <property type="molecule type" value="Genomic_DNA"/>
</dbReference>
<accession>F4W9J8</accession>